<accession>A0ABS4ZIW0</accession>
<evidence type="ECO:0000313" key="3">
    <source>
        <dbReference type="Proteomes" id="UP001519362"/>
    </source>
</evidence>
<gene>
    <name evidence="2" type="ORF">JOF34_001506</name>
</gene>
<organism evidence="2 3">
    <name type="scientific">Microbacterium amylolyticum</name>
    <dbReference type="NCBI Taxonomy" id="936337"/>
    <lineage>
        <taxon>Bacteria</taxon>
        <taxon>Bacillati</taxon>
        <taxon>Actinomycetota</taxon>
        <taxon>Actinomycetes</taxon>
        <taxon>Micrococcales</taxon>
        <taxon>Microbacteriaceae</taxon>
        <taxon>Microbacterium</taxon>
    </lineage>
</organism>
<keyword evidence="3" id="KW-1185">Reference proteome</keyword>
<reference evidence="2 3" key="1">
    <citation type="submission" date="2021-03" db="EMBL/GenBank/DDBJ databases">
        <title>Sequencing the genomes of 1000 actinobacteria strains.</title>
        <authorList>
            <person name="Klenk H.-P."/>
        </authorList>
    </citation>
    <scope>NUCLEOTIDE SEQUENCE [LARGE SCALE GENOMIC DNA]</scope>
    <source>
        <strain evidence="2 3">DSM 24221</strain>
    </source>
</reference>
<proteinExistence type="predicted"/>
<dbReference type="RefSeq" id="WP_165135204.1">
    <property type="nucleotide sequence ID" value="NZ_CP049253.1"/>
</dbReference>
<dbReference type="Pfam" id="PF01882">
    <property type="entry name" value="DUF58"/>
    <property type="match status" value="1"/>
</dbReference>
<evidence type="ECO:0000259" key="1">
    <source>
        <dbReference type="Pfam" id="PF01882"/>
    </source>
</evidence>
<protein>
    <submittedName>
        <fullName evidence="2">Uncharacterized protein (DUF58 family)</fullName>
    </submittedName>
</protein>
<comment type="caution">
    <text evidence="2">The sequence shown here is derived from an EMBL/GenBank/DDBJ whole genome shotgun (WGS) entry which is preliminary data.</text>
</comment>
<feature type="domain" description="DUF58" evidence="1">
    <location>
        <begin position="41"/>
        <end position="231"/>
    </location>
</feature>
<dbReference type="PANTHER" id="PTHR33608">
    <property type="entry name" value="BLL2464 PROTEIN"/>
    <property type="match status" value="1"/>
</dbReference>
<dbReference type="Proteomes" id="UP001519362">
    <property type="component" value="Unassembled WGS sequence"/>
</dbReference>
<dbReference type="PANTHER" id="PTHR33608:SF12">
    <property type="entry name" value="DUF58 DOMAIN-CONTAINING PROTEIN"/>
    <property type="match status" value="1"/>
</dbReference>
<sequence length="295" mass="32481">MTALLTGVKSRLFLRTHLAATHPLDGAHASLQRARSLEFEDLRDYEVGDDVRDIDWKATARHGDLLVKRSRATRMHPLQLAVETGRGMAAIAPDDHPKRALAIQAVGTLGLLGMRAGDEVSVLLAHSAGAMRLPGTRSEGGLEHALRTIDRASTPDAPPSSRSALLDAVRRTVTGRRILVVVTDEAPITDQDERMIRRLAAQHDLLWLTVRDADPASPQKTRRARLDVTTGWQVPDYLAGDADVVREIREERARGDHHRTTLLDSLSIDHAELSAEATVVPSLLGMLRRRSLVHR</sequence>
<dbReference type="EMBL" id="JAGIOL010000001">
    <property type="protein sequence ID" value="MBP2436920.1"/>
    <property type="molecule type" value="Genomic_DNA"/>
</dbReference>
<dbReference type="InterPro" id="IPR002881">
    <property type="entry name" value="DUF58"/>
</dbReference>
<name>A0ABS4ZIW0_9MICO</name>
<evidence type="ECO:0000313" key="2">
    <source>
        <dbReference type="EMBL" id="MBP2436920.1"/>
    </source>
</evidence>